<protein>
    <recommendedName>
        <fullName evidence="4">Gas vesicle protein</fullName>
    </recommendedName>
</protein>
<evidence type="ECO:0000313" key="2">
    <source>
        <dbReference type="EMBL" id="GAA4948490.1"/>
    </source>
</evidence>
<dbReference type="RefSeq" id="WP_344145259.1">
    <property type="nucleotide sequence ID" value="NZ_BAABIK010000020.1"/>
</dbReference>
<evidence type="ECO:0008006" key="4">
    <source>
        <dbReference type="Google" id="ProtNLM"/>
    </source>
</evidence>
<accession>A0ABP9GMV1</accession>
<proteinExistence type="predicted"/>
<keyword evidence="3" id="KW-1185">Reference proteome</keyword>
<feature type="region of interest" description="Disordered" evidence="1">
    <location>
        <begin position="61"/>
        <end position="104"/>
    </location>
</feature>
<feature type="compositionally biased region" description="Basic and acidic residues" evidence="1">
    <location>
        <begin position="61"/>
        <end position="77"/>
    </location>
</feature>
<sequence>MIRRLLYLVAGAALGGYVVHKLNRTARAWSPAGIAGRVEDQVADYRAALREFNEDVHDAVRQREAELQSRYDSERGRPALPGAPPGRSTRPSGAIDAPDMKDGT</sequence>
<name>A0ABP9GMV1_9ACTN</name>
<dbReference type="EMBL" id="BAABIK010000020">
    <property type="protein sequence ID" value="GAA4948490.1"/>
    <property type="molecule type" value="Genomic_DNA"/>
</dbReference>
<gene>
    <name evidence="2" type="ORF">GCM10023224_35590</name>
</gene>
<evidence type="ECO:0000256" key="1">
    <source>
        <dbReference type="SAM" id="MobiDB-lite"/>
    </source>
</evidence>
<evidence type="ECO:0000313" key="3">
    <source>
        <dbReference type="Proteomes" id="UP001499993"/>
    </source>
</evidence>
<reference evidence="3" key="1">
    <citation type="journal article" date="2019" name="Int. J. Syst. Evol. Microbiol.">
        <title>The Global Catalogue of Microorganisms (GCM) 10K type strain sequencing project: providing services to taxonomists for standard genome sequencing and annotation.</title>
        <authorList>
            <consortium name="The Broad Institute Genomics Platform"/>
            <consortium name="The Broad Institute Genome Sequencing Center for Infectious Disease"/>
            <person name="Wu L."/>
            <person name="Ma J."/>
        </authorList>
    </citation>
    <scope>NUCLEOTIDE SEQUENCE [LARGE SCALE GENOMIC DNA]</scope>
    <source>
        <strain evidence="3">JCM 18123</strain>
    </source>
</reference>
<comment type="caution">
    <text evidence="2">The sequence shown here is derived from an EMBL/GenBank/DDBJ whole genome shotgun (WGS) entry which is preliminary data.</text>
</comment>
<dbReference type="Proteomes" id="UP001499993">
    <property type="component" value="Unassembled WGS sequence"/>
</dbReference>
<organism evidence="2 3">
    <name type="scientific">Streptomonospora halophila</name>
    <dbReference type="NCBI Taxonomy" id="427369"/>
    <lineage>
        <taxon>Bacteria</taxon>
        <taxon>Bacillati</taxon>
        <taxon>Actinomycetota</taxon>
        <taxon>Actinomycetes</taxon>
        <taxon>Streptosporangiales</taxon>
        <taxon>Nocardiopsidaceae</taxon>
        <taxon>Streptomonospora</taxon>
    </lineage>
</organism>